<dbReference type="EC" id="5.6.2.4" evidence="11"/>
<reference evidence="15 16" key="1">
    <citation type="submission" date="2009-08" db="EMBL/GenBank/DDBJ databases">
        <authorList>
            <person name="Muzny D."/>
            <person name="Qin X."/>
            <person name="Deng J."/>
            <person name="Jiang H."/>
            <person name="Liu Y."/>
            <person name="Qu J."/>
            <person name="Song X.-Z."/>
            <person name="Zhang L."/>
            <person name="Thornton R."/>
            <person name="Coyle M."/>
            <person name="Francisco L."/>
            <person name="Jackson L."/>
            <person name="Javaid M."/>
            <person name="Korchina V."/>
            <person name="Kovar C."/>
            <person name="Mata R."/>
            <person name="Mathew T."/>
            <person name="Ngo R."/>
            <person name="Nguyen L."/>
            <person name="Nguyen N."/>
            <person name="Okwuonu G."/>
            <person name="Ongeri F."/>
            <person name="Pham C."/>
            <person name="Simmons D."/>
            <person name="Wilczek-Boney K."/>
            <person name="Hale W."/>
            <person name="Jakkamsetti A."/>
            <person name="Pham P."/>
            <person name="Ruth R."/>
            <person name="San Lucas F."/>
            <person name="Warren J."/>
            <person name="Zhang J."/>
            <person name="Zhao Z."/>
            <person name="Zhou C."/>
            <person name="Zhu D."/>
            <person name="Lee S."/>
            <person name="Bess C."/>
            <person name="Blankenburg K."/>
            <person name="Forbes L."/>
            <person name="Fu Q."/>
            <person name="Gubbala S."/>
            <person name="Hirani K."/>
            <person name="Jayaseelan J.C."/>
            <person name="Lara F."/>
            <person name="Munidasa M."/>
            <person name="Palculict T."/>
            <person name="Patil S."/>
            <person name="Pu L.-L."/>
            <person name="Saada N."/>
            <person name="Tang L."/>
            <person name="Weissenberger G."/>
            <person name="Zhu Y."/>
            <person name="Hemphill L."/>
            <person name="Shang Y."/>
            <person name="Youmans B."/>
            <person name="Ayvaz T."/>
            <person name="Ross M."/>
            <person name="Santibanez J."/>
            <person name="Aqrawi P."/>
            <person name="Gross S."/>
            <person name="Joshi V."/>
            <person name="Fowler G."/>
            <person name="Nazareth L."/>
            <person name="Reid J."/>
            <person name="Worley K."/>
            <person name="Petrosino J."/>
            <person name="Highlander S."/>
            <person name="Gibbs R."/>
        </authorList>
    </citation>
    <scope>NUCLEOTIDE SEQUENCE [LARGE SCALE GENOMIC DNA]</scope>
    <source>
        <strain evidence="15 16">ATCC 49175</strain>
    </source>
</reference>
<dbReference type="Gene3D" id="3.40.50.300">
    <property type="entry name" value="P-loop containing nucleotide triphosphate hydrolases"/>
    <property type="match status" value="2"/>
</dbReference>
<gene>
    <name evidence="15" type="primary">pcrA</name>
    <name evidence="15" type="ORF">HMPREF0444_1356</name>
</gene>
<dbReference type="GeneID" id="78412103"/>
<dbReference type="GO" id="GO:0009314">
    <property type="term" value="P:response to radiation"/>
    <property type="evidence" value="ECO:0007669"/>
    <property type="project" value="UniProtKB-ARBA"/>
</dbReference>
<dbReference type="STRING" id="638301.HMPREF0444_1356"/>
<dbReference type="PROSITE" id="PS51198">
    <property type="entry name" value="UVRD_HELICASE_ATP_BIND"/>
    <property type="match status" value="1"/>
</dbReference>
<dbReference type="PANTHER" id="PTHR11070:SF2">
    <property type="entry name" value="ATP-DEPENDENT DNA HELICASE SRS2"/>
    <property type="match status" value="1"/>
</dbReference>
<dbReference type="CDD" id="cd17932">
    <property type="entry name" value="DEXQc_UvrD"/>
    <property type="match status" value="1"/>
</dbReference>
<dbReference type="Pfam" id="PF21196">
    <property type="entry name" value="PcrA_UvrD_tudor"/>
    <property type="match status" value="1"/>
</dbReference>
<keyword evidence="16" id="KW-1185">Reference proteome</keyword>
<protein>
    <recommendedName>
        <fullName evidence="11">ATP-dependent DNA helicase</fullName>
        <ecNumber evidence="11">5.6.2.4</ecNumber>
    </recommendedName>
</protein>
<dbReference type="Pfam" id="PF13361">
    <property type="entry name" value="UvrD_C"/>
    <property type="match status" value="1"/>
</dbReference>
<keyword evidence="4 10" id="KW-0347">Helicase</keyword>
<dbReference type="eggNOG" id="COG0210">
    <property type="taxonomic scope" value="Bacteria"/>
</dbReference>
<evidence type="ECO:0000256" key="6">
    <source>
        <dbReference type="ARBA" id="ARBA00023125"/>
    </source>
</evidence>
<dbReference type="FunFam" id="1.10.10.160:FF:000001">
    <property type="entry name" value="ATP-dependent DNA helicase"/>
    <property type="match status" value="1"/>
</dbReference>
<keyword evidence="2 10" id="KW-0547">Nucleotide-binding</keyword>
<evidence type="ECO:0000313" key="15">
    <source>
        <dbReference type="EMBL" id="EEW37138.1"/>
    </source>
</evidence>
<evidence type="ECO:0000256" key="4">
    <source>
        <dbReference type="ARBA" id="ARBA00022806"/>
    </source>
</evidence>
<evidence type="ECO:0000259" key="14">
    <source>
        <dbReference type="PROSITE" id="PS51217"/>
    </source>
</evidence>
<comment type="catalytic activity">
    <reaction evidence="8">
        <text>Couples ATP hydrolysis with the unwinding of duplex DNA by translocating in the 3'-5' direction.</text>
        <dbReference type="EC" id="5.6.2.4"/>
    </reaction>
</comment>
<evidence type="ECO:0000256" key="1">
    <source>
        <dbReference type="ARBA" id="ARBA00009922"/>
    </source>
</evidence>
<evidence type="ECO:0000256" key="11">
    <source>
        <dbReference type="RuleBase" id="RU364053"/>
    </source>
</evidence>
<dbReference type="NCBIfam" id="TIGR01073">
    <property type="entry name" value="pcrA"/>
    <property type="match status" value="1"/>
</dbReference>
<keyword evidence="5 10" id="KW-0067">ATP-binding</keyword>
<proteinExistence type="inferred from homology"/>
<feature type="region of interest" description="Disordered" evidence="12">
    <location>
        <begin position="690"/>
        <end position="722"/>
    </location>
</feature>
<accession>C8NHG1</accession>
<dbReference type="GO" id="GO:0016887">
    <property type="term" value="F:ATP hydrolysis activity"/>
    <property type="evidence" value="ECO:0007669"/>
    <property type="project" value="RHEA"/>
</dbReference>
<evidence type="ECO:0000256" key="9">
    <source>
        <dbReference type="ARBA" id="ARBA00048988"/>
    </source>
</evidence>
<evidence type="ECO:0000256" key="7">
    <source>
        <dbReference type="ARBA" id="ARBA00023235"/>
    </source>
</evidence>
<comment type="catalytic activity">
    <reaction evidence="9 11">
        <text>ATP + H2O = ADP + phosphate + H(+)</text>
        <dbReference type="Rhea" id="RHEA:13065"/>
        <dbReference type="ChEBI" id="CHEBI:15377"/>
        <dbReference type="ChEBI" id="CHEBI:15378"/>
        <dbReference type="ChEBI" id="CHEBI:30616"/>
        <dbReference type="ChEBI" id="CHEBI:43474"/>
        <dbReference type="ChEBI" id="CHEBI:456216"/>
        <dbReference type="EC" id="5.6.2.4"/>
    </reaction>
</comment>
<dbReference type="InterPro" id="IPR005751">
    <property type="entry name" value="ATP-dep_DNA_helicase_PcrA"/>
</dbReference>
<dbReference type="CDD" id="cd18807">
    <property type="entry name" value="SF1_C_UvrD"/>
    <property type="match status" value="1"/>
</dbReference>
<dbReference type="Gene3D" id="1.10.486.10">
    <property type="entry name" value="PCRA, domain 4"/>
    <property type="match status" value="1"/>
</dbReference>
<dbReference type="InterPro" id="IPR014016">
    <property type="entry name" value="UvrD-like_ATP-bd"/>
</dbReference>
<evidence type="ECO:0000256" key="2">
    <source>
        <dbReference type="ARBA" id="ARBA00022741"/>
    </source>
</evidence>
<dbReference type="Proteomes" id="UP000005926">
    <property type="component" value="Unassembled WGS sequence"/>
</dbReference>
<sequence>MKNSNELIKGMNPRQKEAVMHTQGPLLVMAGAGSGKTRVLTHRMAYILAEEEVQPWNILAITFTNKAASEMKERVSALVGEQAGDMWVSTFHSMCVRILRRDCERIGLAKSFTIIDSGDQLSAMKRIMQKLNIDSDKFDARGILASISNAKNNFEDAETFAKTHANFMDQITAKCYVEYEAEKRKNMTVDFDDLIMLTVKLFKEHPDVLAYYQQKFHYIHVDEYQDTNHAQYLLVQLLADKFKNICVVGDADQSIYGWRGADMENILSFEHDYPQAKVVLLEQNYRSTKTILKAANQVIENNQNRKPKELWTENEAGDKITYYCAASGYEESRYVMRTIQKMVNFDGYDYSDFAVLYRSNAQSRTLEEDLLKANMPFKMVGGQRFYERMEIKDLLAYLRLLVNPTDDFSFRRVVNAPKRGIGGKSIEKLEDFAQMHGFSLLEASAETTLNGISGKAGKGLADFAKLISDLTKMQEFVSLTDLIEEVMIKSGYIASLEQAHTMEADARIDNMREFLSVAKEFEEKRFDSEAEESALVQFLTDLSLVTDMENEEETSASQITLMTLHAAKGLEFPVVFLVGMEDGIFPSARTLQEGDEEEERRLAYVGITRAEKKLFMTRAYSRLLYGKTQHYRESRFMQEIDDKLLQKEGEMISDSYYSSSFYSEKPSYNRGSSATGGRLFDRYRNTNAQKNEGYLHKKSHSSASIQRVEKQTPTSASSDGWTVGMKVSHKKWGRGTVVRITGEGDRQELDVAFAGMGIKRLLASFAPIEKIEE</sequence>
<dbReference type="EMBL" id="ACKZ01000020">
    <property type="protein sequence ID" value="EEW37138.1"/>
    <property type="molecule type" value="Genomic_DNA"/>
</dbReference>
<dbReference type="HOGENOM" id="CLU_004585_5_2_9"/>
<dbReference type="RefSeq" id="WP_005607732.1">
    <property type="nucleotide sequence ID" value="NZ_CP102283.1"/>
</dbReference>
<organism evidence="15 16">
    <name type="scientific">Granulicatella adiacens ATCC 49175</name>
    <dbReference type="NCBI Taxonomy" id="638301"/>
    <lineage>
        <taxon>Bacteria</taxon>
        <taxon>Bacillati</taxon>
        <taxon>Bacillota</taxon>
        <taxon>Bacilli</taxon>
        <taxon>Lactobacillales</taxon>
        <taxon>Carnobacteriaceae</taxon>
        <taxon>Granulicatella</taxon>
    </lineage>
</organism>
<dbReference type="InterPro" id="IPR014017">
    <property type="entry name" value="DNA_helicase_UvrD-like_C"/>
</dbReference>
<dbReference type="FunFam" id="1.10.486.10:FF:000003">
    <property type="entry name" value="ATP-dependent DNA helicase"/>
    <property type="match status" value="1"/>
</dbReference>
<dbReference type="GO" id="GO:0000725">
    <property type="term" value="P:recombinational repair"/>
    <property type="evidence" value="ECO:0007669"/>
    <property type="project" value="TreeGrafter"/>
</dbReference>
<dbReference type="Pfam" id="PF00580">
    <property type="entry name" value="UvrD-helicase"/>
    <property type="match status" value="1"/>
</dbReference>
<evidence type="ECO:0000256" key="10">
    <source>
        <dbReference type="PROSITE-ProRule" id="PRU00560"/>
    </source>
</evidence>
<dbReference type="GO" id="GO:0005829">
    <property type="term" value="C:cytosol"/>
    <property type="evidence" value="ECO:0007669"/>
    <property type="project" value="TreeGrafter"/>
</dbReference>
<feature type="domain" description="UvrD-like helicase C-terminal" evidence="14">
    <location>
        <begin position="289"/>
        <end position="569"/>
    </location>
</feature>
<evidence type="ECO:0000259" key="13">
    <source>
        <dbReference type="PROSITE" id="PS51198"/>
    </source>
</evidence>
<comment type="similarity">
    <text evidence="1 11">Belongs to the helicase family. UvrD subfamily.</text>
</comment>
<feature type="domain" description="UvrD-like helicase ATP-binding" evidence="13">
    <location>
        <begin position="9"/>
        <end position="288"/>
    </location>
</feature>
<evidence type="ECO:0000256" key="5">
    <source>
        <dbReference type="ARBA" id="ARBA00022840"/>
    </source>
</evidence>
<dbReference type="PROSITE" id="PS51217">
    <property type="entry name" value="UVRD_HELICASE_CTER"/>
    <property type="match status" value="1"/>
</dbReference>
<evidence type="ECO:0000313" key="16">
    <source>
        <dbReference type="Proteomes" id="UP000005926"/>
    </source>
</evidence>
<name>C8NHG1_9LACT</name>
<dbReference type="GO" id="GO:0006260">
    <property type="term" value="P:DNA replication"/>
    <property type="evidence" value="ECO:0007669"/>
    <property type="project" value="InterPro"/>
</dbReference>
<dbReference type="GO" id="GO:0043138">
    <property type="term" value="F:3'-5' DNA helicase activity"/>
    <property type="evidence" value="ECO:0007669"/>
    <property type="project" value="UniProtKB-EC"/>
</dbReference>
<dbReference type="GO" id="GO:0003677">
    <property type="term" value="F:DNA binding"/>
    <property type="evidence" value="ECO:0007669"/>
    <property type="project" value="UniProtKB-KW"/>
</dbReference>
<evidence type="ECO:0000256" key="3">
    <source>
        <dbReference type="ARBA" id="ARBA00022801"/>
    </source>
</evidence>
<dbReference type="InterPro" id="IPR027417">
    <property type="entry name" value="P-loop_NTPase"/>
</dbReference>
<comment type="caution">
    <text evidence="15">The sequence shown here is derived from an EMBL/GenBank/DDBJ whole genome shotgun (WGS) entry which is preliminary data.</text>
</comment>
<dbReference type="PANTHER" id="PTHR11070">
    <property type="entry name" value="UVRD / RECB / PCRA DNA HELICASE FAMILY MEMBER"/>
    <property type="match status" value="1"/>
</dbReference>
<keyword evidence="7" id="KW-0413">Isomerase</keyword>
<dbReference type="AlphaFoldDB" id="C8NHG1"/>
<keyword evidence="3 10" id="KW-0378">Hydrolase</keyword>
<evidence type="ECO:0000256" key="8">
    <source>
        <dbReference type="ARBA" id="ARBA00034617"/>
    </source>
</evidence>
<dbReference type="GO" id="GO:0033202">
    <property type="term" value="C:DNA helicase complex"/>
    <property type="evidence" value="ECO:0007669"/>
    <property type="project" value="TreeGrafter"/>
</dbReference>
<dbReference type="GO" id="GO:0005524">
    <property type="term" value="F:ATP binding"/>
    <property type="evidence" value="ECO:0007669"/>
    <property type="project" value="UniProtKB-UniRule"/>
</dbReference>
<feature type="compositionally biased region" description="Polar residues" evidence="12">
    <location>
        <begin position="701"/>
        <end position="720"/>
    </location>
</feature>
<feature type="binding site" evidence="10">
    <location>
        <begin position="30"/>
        <end position="37"/>
    </location>
    <ligand>
        <name>ATP</name>
        <dbReference type="ChEBI" id="CHEBI:30616"/>
    </ligand>
</feature>
<dbReference type="Gene3D" id="1.10.10.160">
    <property type="match status" value="1"/>
</dbReference>
<dbReference type="SUPFAM" id="SSF52540">
    <property type="entry name" value="P-loop containing nucleoside triphosphate hydrolases"/>
    <property type="match status" value="1"/>
</dbReference>
<dbReference type="InterPro" id="IPR000212">
    <property type="entry name" value="DNA_helicase_UvrD/REP"/>
</dbReference>
<evidence type="ECO:0000256" key="12">
    <source>
        <dbReference type="SAM" id="MobiDB-lite"/>
    </source>
</evidence>
<keyword evidence="6 11" id="KW-0238">DNA-binding</keyword>
<dbReference type="InterPro" id="IPR013986">
    <property type="entry name" value="DExx_box_DNA_helicase_dom_sf"/>
</dbReference>